<dbReference type="Proteomes" id="UP000029736">
    <property type="component" value="Unassembled WGS sequence"/>
</dbReference>
<organism evidence="2 3">
    <name type="scientific">Phaeodactylibacter xiamenensis</name>
    <dbReference type="NCBI Taxonomy" id="1524460"/>
    <lineage>
        <taxon>Bacteria</taxon>
        <taxon>Pseudomonadati</taxon>
        <taxon>Bacteroidota</taxon>
        <taxon>Saprospiria</taxon>
        <taxon>Saprospirales</taxon>
        <taxon>Haliscomenobacteraceae</taxon>
        <taxon>Phaeodactylibacter</taxon>
    </lineage>
</organism>
<sequence>MKVELSKQSYKDPEKNRNGDFCTFELLENGHLAVLALSDGVGSSPCDWKASMVSCQKFIEAFKADNNEDITERFLQALKAANQEVLLTTDRCNGMKTTFCGVVWDIGKKKVHYTSIGDSRIYAFSNNKASQISTDEVKSVILRKKDGKPMIVSGIAVTAEGITNVMGSQQVSFGIETKDAEGIDGMVLSTDGFHGLSTTFEEDIREAINTISLEQGLKQIYHKYKDLQKDDMTILALRKVKTANNHSEILATILNNEAIPDMSNFELSKVLLRGIEEGIQEQDADKASKLIALCETKRIDLGREETGNLISLMFRVNFQNGGVYQKLMSLMRSSKA</sequence>
<evidence type="ECO:0000313" key="3">
    <source>
        <dbReference type="Proteomes" id="UP000029736"/>
    </source>
</evidence>
<dbReference type="SUPFAM" id="SSF81606">
    <property type="entry name" value="PP2C-like"/>
    <property type="match status" value="1"/>
</dbReference>
<dbReference type="STRING" id="1524460.IX84_27425"/>
<keyword evidence="3" id="KW-1185">Reference proteome</keyword>
<evidence type="ECO:0000313" key="2">
    <source>
        <dbReference type="EMBL" id="KGE85255.1"/>
    </source>
</evidence>
<dbReference type="Gene3D" id="3.60.40.10">
    <property type="entry name" value="PPM-type phosphatase domain"/>
    <property type="match status" value="1"/>
</dbReference>
<dbReference type="EMBL" id="JPOS01000090">
    <property type="protein sequence ID" value="KGE85255.1"/>
    <property type="molecule type" value="Genomic_DNA"/>
</dbReference>
<dbReference type="InterPro" id="IPR036457">
    <property type="entry name" value="PPM-type-like_dom_sf"/>
</dbReference>
<dbReference type="RefSeq" id="WP_044228180.1">
    <property type="nucleotide sequence ID" value="NZ_JBKAGJ010000004.1"/>
</dbReference>
<dbReference type="InterPro" id="IPR001932">
    <property type="entry name" value="PPM-type_phosphatase-like_dom"/>
</dbReference>
<feature type="domain" description="PPM-type phosphatase" evidence="1">
    <location>
        <begin position="17"/>
        <end position="207"/>
    </location>
</feature>
<evidence type="ECO:0000259" key="1">
    <source>
        <dbReference type="Pfam" id="PF13672"/>
    </source>
</evidence>
<dbReference type="AlphaFoldDB" id="A0A098RZE3"/>
<protein>
    <recommendedName>
        <fullName evidence="1">PPM-type phosphatase domain-containing protein</fullName>
    </recommendedName>
</protein>
<name>A0A098RZE3_9BACT</name>
<gene>
    <name evidence="2" type="ORF">IX84_27425</name>
</gene>
<dbReference type="Pfam" id="PF13672">
    <property type="entry name" value="PP2C_2"/>
    <property type="match status" value="1"/>
</dbReference>
<proteinExistence type="predicted"/>
<reference evidence="2 3" key="1">
    <citation type="journal article" date="2014" name="Int. J. Syst. Evol. Microbiol.">
        <title>Phaeodactylibacter xiamenensis gen. nov., sp. nov., a member of the family Saprospiraceae isolated from the marine alga Phaeodactylum tricornutum.</title>
        <authorList>
            <person name="Chen Z.Jr."/>
            <person name="Lei X."/>
            <person name="Lai Q."/>
            <person name="Li Y."/>
            <person name="Zhang B."/>
            <person name="Zhang J."/>
            <person name="Zhang H."/>
            <person name="Yang L."/>
            <person name="Zheng W."/>
            <person name="Tian Y."/>
            <person name="Yu Z."/>
            <person name="Xu H.Jr."/>
            <person name="Zheng T."/>
        </authorList>
    </citation>
    <scope>NUCLEOTIDE SEQUENCE [LARGE SCALE GENOMIC DNA]</scope>
    <source>
        <strain evidence="2 3">KD52</strain>
    </source>
</reference>
<dbReference type="OrthoDB" id="9801841at2"/>
<accession>A0A098RZE3</accession>
<comment type="caution">
    <text evidence="2">The sequence shown here is derived from an EMBL/GenBank/DDBJ whole genome shotgun (WGS) entry which is preliminary data.</text>
</comment>